<dbReference type="PRINTS" id="PR00132">
    <property type="entry name" value="GLHYDRLASE2"/>
</dbReference>
<dbReference type="InterPro" id="IPR006102">
    <property type="entry name" value="Ig-like_GH2"/>
</dbReference>
<sequence>MFPAPRFPGSSALVGVLLGLVFLAASSAFAAASLPAGKRPGNWQNARTLTDGWQYVRGDLGGVWETLRSDDRALELPVWKNVSVPHSFNARDAVDPDTPYYQGPGWYRTQLVIDNPHAGGCTLLHFEGSGQKTEVWIGDQKVGAHLGGYDEFTLDITDAVAAYRKSSLLKLPDTEYRVPAGRVPLAIRCDNSRDLEAIPSSLSDFNIDGGLHRPVHLVYLPDGGLTRVHATPQRQPDGTWQVSVSARFSTKPPAAPGSASHDVSIRVVAPQGGTVASFNGQVVLSAELQKLADLAIPEPQLWSPKTPALYGVEVIVRGPRGTNTVWERFGLRTFEFVEHGPFKLNGERLLLRGTHRHEDHTGTASAMTGDLMEKEMRLMKSMGVNFIRLGHYQQSRRILELCDELGLLVWEEIPWCRGGLGGERYREQARAMLRAMIDQHRNHPSVILWGLGNENDWPGDFAEFDKEKIRTFMRELHELSHALDPSRLTAIRRCDFCKDIVDVYSPSIWAGWYRGQFSEYRSVSEKEMKRVPRFLHVEWGGDSHAGRHAEDPYALLRDVKTAGAADERGLDFINVGGNARVSKDGDWSETYICDLVDWHLKEQENMPWLTGTAMWPFKDFATPLRPENPVPFVNQKGAVERDLTPKEAFYVYQSYWSDEPMLRIYGHSWPVRWGKPDEKRWVNVYSNCEEVELWLNGVSQGVRKRDSQNFPAAGLRWQLPFEDGMNTLRAVGRSQGNTLNDEIVFRYETRPWGEKHHLRLQQLPAPAGRVRVQVELLDQSGIVCLDSRDFVRFGHTGDGRLLDNLGTAGGSRKVQLANGRAQIDIALPESGQALLSAHVEGVPTALLNISRPDAVSLASADTLKKQNAAEIVAALVTSERNRVLQLAAKVMEAKPVSLRSAALPSSVASFGIQPGDYLSMGDYWWPNPKTPDGLPYVRRDGESNPGNFDAHRLILRDMRDAVATLASAYVITGDARYAQRAAEWLRVFFVDPATRMNPHLRFAQAIPGVTPGRGIGIIDTLHLVEVPLAADAIANAPGISSDTISGVRTWFAGYLRWMQSSTNGQEEAAAKNNHSIAYYLQVAVFARFVGDDATLETTRRIFRDTLLPAQLAPDGSFPRELARTKPYGYSIFQLDNVALLTDVLSTSEENLWTFTLPDGRSVRQAVAFLFPYLANRSTWPYARDIAHFDAWPVRQPALLLAAYRLGKPEYLDLWQRLDADPENLEVRRNMAVTQPLLWLRPTAQ</sequence>
<dbReference type="Gene3D" id="2.60.120.260">
    <property type="entry name" value="Galactose-binding domain-like"/>
    <property type="match status" value="1"/>
</dbReference>
<evidence type="ECO:0000259" key="7">
    <source>
        <dbReference type="Pfam" id="PF00703"/>
    </source>
</evidence>
<dbReference type="InterPro" id="IPR013783">
    <property type="entry name" value="Ig-like_fold"/>
</dbReference>
<feature type="chain" id="PRO_5012200161" description="Glycoside hydrolase family 2" evidence="6">
    <location>
        <begin position="31"/>
        <end position="1244"/>
    </location>
</feature>
<proteinExistence type="inferred from homology"/>
<accession>A0A290QI43</accession>
<feature type="domain" description="Alginate lyase" evidence="10">
    <location>
        <begin position="916"/>
        <end position="1179"/>
    </location>
</feature>
<keyword evidence="4" id="KW-0456">Lyase</keyword>
<evidence type="ECO:0008006" key="14">
    <source>
        <dbReference type="Google" id="ProtNLM"/>
    </source>
</evidence>
<evidence type="ECO:0000256" key="1">
    <source>
        <dbReference type="ARBA" id="ARBA00007401"/>
    </source>
</evidence>
<keyword evidence="13" id="KW-1185">Reference proteome</keyword>
<dbReference type="Gene3D" id="2.60.40.10">
    <property type="entry name" value="Immunoglobulins"/>
    <property type="match status" value="2"/>
</dbReference>
<evidence type="ECO:0000313" key="13">
    <source>
        <dbReference type="Proteomes" id="UP000217265"/>
    </source>
</evidence>
<dbReference type="RefSeq" id="WP_096055184.1">
    <property type="nucleotide sequence ID" value="NZ_CP023344.1"/>
</dbReference>
<evidence type="ECO:0000259" key="11">
    <source>
        <dbReference type="Pfam" id="PF16355"/>
    </source>
</evidence>
<dbReference type="Pfam" id="PF16355">
    <property type="entry name" value="DUF4982"/>
    <property type="match status" value="1"/>
</dbReference>
<gene>
    <name evidence="12" type="ORF">CMV30_06060</name>
</gene>
<keyword evidence="3" id="KW-0378">Hydrolase</keyword>
<evidence type="ECO:0000256" key="4">
    <source>
        <dbReference type="ARBA" id="ARBA00023239"/>
    </source>
</evidence>
<dbReference type="PANTHER" id="PTHR42732:SF1">
    <property type="entry name" value="BETA-MANNOSIDASE"/>
    <property type="match status" value="1"/>
</dbReference>
<evidence type="ECO:0000313" key="12">
    <source>
        <dbReference type="EMBL" id="ATC63552.1"/>
    </source>
</evidence>
<dbReference type="SUPFAM" id="SSF49785">
    <property type="entry name" value="Galactose-binding domain-like"/>
    <property type="match status" value="1"/>
</dbReference>
<feature type="signal peptide" evidence="6">
    <location>
        <begin position="1"/>
        <end position="30"/>
    </location>
</feature>
<dbReference type="AlphaFoldDB" id="A0A290QI43"/>
<dbReference type="Pfam" id="PF00703">
    <property type="entry name" value="Glyco_hydro_2"/>
    <property type="match status" value="1"/>
</dbReference>
<evidence type="ECO:0000256" key="5">
    <source>
        <dbReference type="ARBA" id="ARBA00023295"/>
    </source>
</evidence>
<dbReference type="EMBL" id="CP023344">
    <property type="protein sequence ID" value="ATC63552.1"/>
    <property type="molecule type" value="Genomic_DNA"/>
</dbReference>
<dbReference type="InterPro" id="IPR036156">
    <property type="entry name" value="Beta-gal/glucu_dom_sf"/>
</dbReference>
<dbReference type="Pfam" id="PF05426">
    <property type="entry name" value="Alginate_lyase"/>
    <property type="match status" value="1"/>
</dbReference>
<dbReference type="Gene3D" id="3.20.20.80">
    <property type="entry name" value="Glycosidases"/>
    <property type="match status" value="1"/>
</dbReference>
<protein>
    <recommendedName>
        <fullName evidence="14">Glycoside hydrolase family 2</fullName>
    </recommendedName>
</protein>
<feature type="domain" description="DUF4982" evidence="11">
    <location>
        <begin position="682"/>
        <end position="738"/>
    </location>
</feature>
<dbReference type="GO" id="GO:0016829">
    <property type="term" value="F:lyase activity"/>
    <property type="evidence" value="ECO:0007669"/>
    <property type="project" value="UniProtKB-KW"/>
</dbReference>
<keyword evidence="2 6" id="KW-0732">Signal</keyword>
<dbReference type="OrthoDB" id="428577at2"/>
<dbReference type="GO" id="GO:0042597">
    <property type="term" value="C:periplasmic space"/>
    <property type="evidence" value="ECO:0007669"/>
    <property type="project" value="InterPro"/>
</dbReference>
<dbReference type="InterPro" id="IPR006103">
    <property type="entry name" value="Glyco_hydro_2_cat"/>
</dbReference>
<dbReference type="SUPFAM" id="SSF49303">
    <property type="entry name" value="beta-Galactosidase/glucuronidase domain"/>
    <property type="match status" value="1"/>
</dbReference>
<evidence type="ECO:0000259" key="10">
    <source>
        <dbReference type="Pfam" id="PF05426"/>
    </source>
</evidence>
<feature type="domain" description="Glycosyl hydrolases family 2 sugar binding" evidence="9">
    <location>
        <begin position="73"/>
        <end position="162"/>
    </location>
</feature>
<dbReference type="InterPro" id="IPR017853">
    <property type="entry name" value="GH"/>
</dbReference>
<dbReference type="InterPro" id="IPR008397">
    <property type="entry name" value="Alginate_lyase_dom"/>
</dbReference>
<dbReference type="InterPro" id="IPR008979">
    <property type="entry name" value="Galactose-bd-like_sf"/>
</dbReference>
<dbReference type="Pfam" id="PF02837">
    <property type="entry name" value="Glyco_hydro_2_N"/>
    <property type="match status" value="1"/>
</dbReference>
<dbReference type="SUPFAM" id="SSF48230">
    <property type="entry name" value="Chondroitin AC/alginate lyase"/>
    <property type="match status" value="1"/>
</dbReference>
<name>A0A290QI43_9BACT</name>
<comment type="similarity">
    <text evidence="1">Belongs to the glycosyl hydrolase 2 family.</text>
</comment>
<keyword evidence="5" id="KW-0326">Glycosidase</keyword>
<dbReference type="GO" id="GO:0004553">
    <property type="term" value="F:hydrolase activity, hydrolyzing O-glycosyl compounds"/>
    <property type="evidence" value="ECO:0007669"/>
    <property type="project" value="InterPro"/>
</dbReference>
<dbReference type="Gene3D" id="1.50.10.100">
    <property type="entry name" value="Chondroitin AC/alginate lyase"/>
    <property type="match status" value="1"/>
</dbReference>
<dbReference type="InterPro" id="IPR032311">
    <property type="entry name" value="DUF4982"/>
</dbReference>
<evidence type="ECO:0000256" key="3">
    <source>
        <dbReference type="ARBA" id="ARBA00022801"/>
    </source>
</evidence>
<feature type="domain" description="Glycoside hydrolase family 2 immunoglobulin-like beta-sandwich" evidence="7">
    <location>
        <begin position="227"/>
        <end position="332"/>
    </location>
</feature>
<evidence type="ECO:0000259" key="9">
    <source>
        <dbReference type="Pfam" id="PF02837"/>
    </source>
</evidence>
<dbReference type="PANTHER" id="PTHR42732">
    <property type="entry name" value="BETA-GALACTOSIDASE"/>
    <property type="match status" value="1"/>
</dbReference>
<evidence type="ECO:0000256" key="6">
    <source>
        <dbReference type="SAM" id="SignalP"/>
    </source>
</evidence>
<organism evidence="12 13">
    <name type="scientific">Nibricoccus aquaticus</name>
    <dbReference type="NCBI Taxonomy" id="2576891"/>
    <lineage>
        <taxon>Bacteria</taxon>
        <taxon>Pseudomonadati</taxon>
        <taxon>Verrucomicrobiota</taxon>
        <taxon>Opitutia</taxon>
        <taxon>Opitutales</taxon>
        <taxon>Opitutaceae</taxon>
        <taxon>Nibricoccus</taxon>
    </lineage>
</organism>
<dbReference type="GO" id="GO:0005975">
    <property type="term" value="P:carbohydrate metabolic process"/>
    <property type="evidence" value="ECO:0007669"/>
    <property type="project" value="InterPro"/>
</dbReference>
<reference evidence="12 13" key="1">
    <citation type="submission" date="2017-09" db="EMBL/GenBank/DDBJ databases">
        <title>Complete genome sequence of Verrucomicrobial strain HZ-65, isolated from freshwater.</title>
        <authorList>
            <person name="Choi A."/>
        </authorList>
    </citation>
    <scope>NUCLEOTIDE SEQUENCE [LARGE SCALE GENOMIC DNA]</scope>
    <source>
        <strain evidence="12 13">HZ-65</strain>
    </source>
</reference>
<feature type="domain" description="Glycoside hydrolase family 2 catalytic" evidence="8">
    <location>
        <begin position="337"/>
        <end position="657"/>
    </location>
</feature>
<evidence type="ECO:0000259" key="8">
    <source>
        <dbReference type="Pfam" id="PF02836"/>
    </source>
</evidence>
<dbReference type="Proteomes" id="UP000217265">
    <property type="component" value="Chromosome"/>
</dbReference>
<evidence type="ECO:0000256" key="2">
    <source>
        <dbReference type="ARBA" id="ARBA00022729"/>
    </source>
</evidence>
<dbReference type="KEGG" id="vbh:CMV30_06060"/>
<dbReference type="InterPro" id="IPR006104">
    <property type="entry name" value="Glyco_hydro_2_N"/>
</dbReference>
<dbReference type="InterPro" id="IPR051913">
    <property type="entry name" value="GH2_Domain-Containing"/>
</dbReference>
<dbReference type="InterPro" id="IPR008929">
    <property type="entry name" value="Chondroitin_lyas"/>
</dbReference>
<dbReference type="SUPFAM" id="SSF51445">
    <property type="entry name" value="(Trans)glycosidases"/>
    <property type="match status" value="1"/>
</dbReference>
<dbReference type="InterPro" id="IPR006101">
    <property type="entry name" value="Glyco_hydro_2"/>
</dbReference>
<dbReference type="Pfam" id="PF02836">
    <property type="entry name" value="Glyco_hydro_2_C"/>
    <property type="match status" value="1"/>
</dbReference>